<gene>
    <name evidence="1" type="ORF">NY40_1446</name>
</gene>
<accession>A0A060Q2A8</accession>
<organism evidence="1 2">
    <name type="scientific">Helicobacter pylori NY40</name>
    <dbReference type="NCBI Taxonomy" id="1426844"/>
    <lineage>
        <taxon>Bacteria</taxon>
        <taxon>Pseudomonadati</taxon>
        <taxon>Campylobacterota</taxon>
        <taxon>Epsilonproteobacteria</taxon>
        <taxon>Campylobacterales</taxon>
        <taxon>Helicobacteraceae</taxon>
        <taxon>Helicobacter</taxon>
    </lineage>
</organism>
<dbReference type="AlphaFoldDB" id="A0A060Q2A8"/>
<evidence type="ECO:0000313" key="1">
    <source>
        <dbReference type="EMBL" id="BAO98452.1"/>
    </source>
</evidence>
<dbReference type="Proteomes" id="UP000031662">
    <property type="component" value="Chromosome"/>
</dbReference>
<dbReference type="EMBL" id="AP014523">
    <property type="protein sequence ID" value="BAO98452.1"/>
    <property type="molecule type" value="Genomic_DNA"/>
</dbReference>
<sequence>MGGIVLRILRFLGIFTSVKTQQNDKNQRDKTQKISLNSHYKHILKNNKMVTNNLKLYYNVSLKFKDYNH</sequence>
<evidence type="ECO:0000313" key="2">
    <source>
        <dbReference type="Proteomes" id="UP000031662"/>
    </source>
</evidence>
<proteinExistence type="predicted"/>
<dbReference type="HOGENOM" id="CLU_2770255_0_0_7"/>
<name>A0A060Q2A8_HELPX</name>
<reference evidence="1 2" key="1">
    <citation type="submission" date="2013-11" db="EMBL/GenBank/DDBJ databases">
        <title>Estimation of Helicobacter pylori bacteriophage ecology using H. pylori isolates.</title>
        <authorList>
            <person name="Uchiyama J."/>
            <person name="Takemura-Uchiyama I."/>
            <person name="Ujihara T."/>
            <person name="Matsuzaki S."/>
        </authorList>
    </citation>
    <scope>NUCLEOTIDE SEQUENCE [LARGE SCALE GENOMIC DNA]</scope>
    <source>
        <strain evidence="1 2">NY40</strain>
    </source>
</reference>
<protein>
    <submittedName>
        <fullName evidence="1">Uncharacterized protein</fullName>
    </submittedName>
</protein>